<name>A0AAW0Q900_9PEZI</name>
<dbReference type="EMBL" id="JAQQWP010000012">
    <property type="protein sequence ID" value="KAK8092862.1"/>
    <property type="molecule type" value="Genomic_DNA"/>
</dbReference>
<dbReference type="InterPro" id="IPR036318">
    <property type="entry name" value="FAD-bd_PCMH-like_sf"/>
</dbReference>
<reference evidence="6 7" key="1">
    <citation type="submission" date="2023-01" db="EMBL/GenBank/DDBJ databases">
        <title>Analysis of 21 Apiospora genomes using comparative genomics revels a genus with tremendous synthesis potential of carbohydrate active enzymes and secondary metabolites.</title>
        <authorList>
            <person name="Sorensen T."/>
        </authorList>
    </citation>
    <scope>NUCLEOTIDE SEQUENCE [LARGE SCALE GENOMIC DNA]</scope>
    <source>
        <strain evidence="6 7">CBS 117206</strain>
    </source>
</reference>
<dbReference type="PROSITE" id="PS51387">
    <property type="entry name" value="FAD_PCMH"/>
    <property type="match status" value="1"/>
</dbReference>
<dbReference type="GO" id="GO:0016491">
    <property type="term" value="F:oxidoreductase activity"/>
    <property type="evidence" value="ECO:0007669"/>
    <property type="project" value="UniProtKB-KW"/>
</dbReference>
<dbReference type="Pfam" id="PF01565">
    <property type="entry name" value="FAD_binding_4"/>
    <property type="match status" value="1"/>
</dbReference>
<dbReference type="InterPro" id="IPR006094">
    <property type="entry name" value="Oxid_FAD_bind_N"/>
</dbReference>
<keyword evidence="3" id="KW-0274">FAD</keyword>
<dbReference type="InterPro" id="IPR016166">
    <property type="entry name" value="FAD-bd_PCMH"/>
</dbReference>
<dbReference type="SUPFAM" id="SSF56176">
    <property type="entry name" value="FAD-binding/transporter-associated domain-like"/>
    <property type="match status" value="1"/>
</dbReference>
<keyword evidence="2" id="KW-0285">Flavoprotein</keyword>
<evidence type="ECO:0000259" key="5">
    <source>
        <dbReference type="PROSITE" id="PS51387"/>
    </source>
</evidence>
<dbReference type="InterPro" id="IPR016169">
    <property type="entry name" value="FAD-bd_PCMH_sub2"/>
</dbReference>
<dbReference type="Gene3D" id="3.30.465.10">
    <property type="match status" value="1"/>
</dbReference>
<gene>
    <name evidence="6" type="ORF">PG999_014449</name>
</gene>
<evidence type="ECO:0000256" key="1">
    <source>
        <dbReference type="ARBA" id="ARBA00005466"/>
    </source>
</evidence>
<evidence type="ECO:0000256" key="3">
    <source>
        <dbReference type="ARBA" id="ARBA00022827"/>
    </source>
</evidence>
<feature type="domain" description="FAD-binding PCMH-type" evidence="5">
    <location>
        <begin position="104"/>
        <end position="276"/>
    </location>
</feature>
<dbReference type="AlphaFoldDB" id="A0AAW0Q900"/>
<dbReference type="GO" id="GO:0071949">
    <property type="term" value="F:FAD binding"/>
    <property type="evidence" value="ECO:0007669"/>
    <property type="project" value="InterPro"/>
</dbReference>
<dbReference type="Proteomes" id="UP001392437">
    <property type="component" value="Unassembled WGS sequence"/>
</dbReference>
<evidence type="ECO:0000313" key="7">
    <source>
        <dbReference type="Proteomes" id="UP001392437"/>
    </source>
</evidence>
<dbReference type="PANTHER" id="PTHR42973:SF54">
    <property type="entry name" value="FAD-BINDING PCMH-TYPE DOMAIN-CONTAINING PROTEIN"/>
    <property type="match status" value="1"/>
</dbReference>
<dbReference type="Gene3D" id="3.30.43.10">
    <property type="entry name" value="Uridine Diphospho-n-acetylenolpyruvylglucosamine Reductase, domain 2"/>
    <property type="match status" value="1"/>
</dbReference>
<sequence length="530" mass="58302">SVSHVVDALTYEPSLFSPQLLRTLDQFDQDDALIASLSLSIQRLANFIDQASHNYIGFSSCESYARSQRACQILQAILPDYYADVNKNQSIYDTLRDRNWSSNCDLPAACFVTPEHPAQVAISIQVITRFRSKFAVRSGGHNPNPGFAGVGLEGVTIDTQRFQKLQLSNDKLTTIVGAGLRFGAVQEFLAPHDVAVVSGRNVDVGVSGLLLGGGHPIINSMTGLAADNIKSIKIVLSDSTLVTASRNENEDLFRALKGGGNNFGIVTEFELYTTMPNSIWYHTASYDLSKPREVLNAFVEVQRNMERDPKAGIQMTYTPNGFTVVFVYGEHTEDPAVFSPFRHLVSTAVIPKTNGTALNFIKLQSPAQPKCMRDTVASTTLPETDLYIEVFNQYIATVMAHKNTSAAFVLPIQTFNSEAARIADRNGGNVLGTSYRAQTWWNPIAQWTDPAESTSIRRDLLELGDFITKRAQAKGLHDKFIFSNIAAGDQNVLASYGRQNMELLRLVSKEYDGTSAFQTLQNGGFLISKS</sequence>
<keyword evidence="4" id="KW-0560">Oxidoreductase</keyword>
<accession>A0AAW0Q900</accession>
<comment type="caution">
    <text evidence="6">The sequence shown here is derived from an EMBL/GenBank/DDBJ whole genome shotgun (WGS) entry which is preliminary data.</text>
</comment>
<dbReference type="Gene3D" id="3.40.462.20">
    <property type="match status" value="1"/>
</dbReference>
<comment type="similarity">
    <text evidence="1">Belongs to the oxygen-dependent FAD-linked oxidoreductase family.</text>
</comment>
<evidence type="ECO:0000256" key="2">
    <source>
        <dbReference type="ARBA" id="ARBA00022630"/>
    </source>
</evidence>
<feature type="non-terminal residue" evidence="6">
    <location>
        <position position="1"/>
    </location>
</feature>
<dbReference type="PANTHER" id="PTHR42973">
    <property type="entry name" value="BINDING OXIDOREDUCTASE, PUTATIVE (AFU_ORTHOLOGUE AFUA_1G17690)-RELATED"/>
    <property type="match status" value="1"/>
</dbReference>
<dbReference type="InterPro" id="IPR016167">
    <property type="entry name" value="FAD-bd_PCMH_sub1"/>
</dbReference>
<evidence type="ECO:0000256" key="4">
    <source>
        <dbReference type="ARBA" id="ARBA00023002"/>
    </source>
</evidence>
<organism evidence="6 7">
    <name type="scientific">Apiospora kogelbergensis</name>
    <dbReference type="NCBI Taxonomy" id="1337665"/>
    <lineage>
        <taxon>Eukaryota</taxon>
        <taxon>Fungi</taxon>
        <taxon>Dikarya</taxon>
        <taxon>Ascomycota</taxon>
        <taxon>Pezizomycotina</taxon>
        <taxon>Sordariomycetes</taxon>
        <taxon>Xylariomycetidae</taxon>
        <taxon>Amphisphaeriales</taxon>
        <taxon>Apiosporaceae</taxon>
        <taxon>Apiospora</taxon>
    </lineage>
</organism>
<dbReference type="InterPro" id="IPR050416">
    <property type="entry name" value="FAD-linked_Oxidoreductase"/>
</dbReference>
<protein>
    <submittedName>
        <fullName evidence="6">6-hydroxy-D-nicotine oxidase</fullName>
    </submittedName>
</protein>
<keyword evidence="7" id="KW-1185">Reference proteome</keyword>
<proteinExistence type="inferred from homology"/>
<evidence type="ECO:0000313" key="6">
    <source>
        <dbReference type="EMBL" id="KAK8092862.1"/>
    </source>
</evidence>